<organism evidence="2 3">
    <name type="scientific">Paenibacillus mendelii</name>
    <dbReference type="NCBI Taxonomy" id="206163"/>
    <lineage>
        <taxon>Bacteria</taxon>
        <taxon>Bacillati</taxon>
        <taxon>Bacillota</taxon>
        <taxon>Bacilli</taxon>
        <taxon>Bacillales</taxon>
        <taxon>Paenibacillaceae</taxon>
        <taxon>Paenibacillus</taxon>
    </lineage>
</organism>
<dbReference type="EMBL" id="JBHLVF010000023">
    <property type="protein sequence ID" value="MFC0392730.1"/>
    <property type="molecule type" value="Genomic_DNA"/>
</dbReference>
<feature type="region of interest" description="Disordered" evidence="1">
    <location>
        <begin position="29"/>
        <end position="54"/>
    </location>
</feature>
<keyword evidence="3" id="KW-1185">Reference proteome</keyword>
<accession>A0ABV6JA26</accession>
<dbReference type="Proteomes" id="UP001589818">
    <property type="component" value="Unassembled WGS sequence"/>
</dbReference>
<protein>
    <submittedName>
        <fullName evidence="2">Uncharacterized protein</fullName>
    </submittedName>
</protein>
<gene>
    <name evidence="2" type="ORF">ACFFJ8_15265</name>
</gene>
<evidence type="ECO:0000256" key="1">
    <source>
        <dbReference type="SAM" id="MobiDB-lite"/>
    </source>
</evidence>
<comment type="caution">
    <text evidence="2">The sequence shown here is derived from an EMBL/GenBank/DDBJ whole genome shotgun (WGS) entry which is preliminary data.</text>
</comment>
<name>A0ABV6JA26_9BACL</name>
<dbReference type="RefSeq" id="WP_204818833.1">
    <property type="nucleotide sequence ID" value="NZ_JANHOF010000005.1"/>
</dbReference>
<reference evidence="2 3" key="1">
    <citation type="submission" date="2024-09" db="EMBL/GenBank/DDBJ databases">
        <authorList>
            <person name="Sun Q."/>
            <person name="Mori K."/>
        </authorList>
    </citation>
    <scope>NUCLEOTIDE SEQUENCE [LARGE SCALE GENOMIC DNA]</scope>
    <source>
        <strain evidence="2 3">CCM 4839</strain>
    </source>
</reference>
<evidence type="ECO:0000313" key="2">
    <source>
        <dbReference type="EMBL" id="MFC0392730.1"/>
    </source>
</evidence>
<proteinExistence type="predicted"/>
<evidence type="ECO:0000313" key="3">
    <source>
        <dbReference type="Proteomes" id="UP001589818"/>
    </source>
</evidence>
<sequence>MFVLLVIAIAGSVLYALLKPAVSETEASPQLESFHEADAPVHQSELPQHTRIHL</sequence>